<reference evidence="1 2" key="1">
    <citation type="submission" date="2016-11" db="EMBL/GenBank/DDBJ databases">
        <authorList>
            <person name="Jaros S."/>
            <person name="Januszkiewicz K."/>
            <person name="Wedrychowicz H."/>
        </authorList>
    </citation>
    <scope>NUCLEOTIDE SEQUENCE [LARGE SCALE GENOMIC DNA]</scope>
    <source>
        <strain evidence="1 2">DSM 46144</strain>
    </source>
</reference>
<name>A0A1M7REN2_9ACTN</name>
<protein>
    <submittedName>
        <fullName evidence="1">Uncharacterized protein</fullName>
    </submittedName>
</protein>
<keyword evidence="2" id="KW-1185">Reference proteome</keyword>
<accession>A0A1M7REN2</accession>
<dbReference type="RefSeq" id="WP_073261508.1">
    <property type="nucleotide sequence ID" value="NZ_FRCS01000010.1"/>
</dbReference>
<dbReference type="EMBL" id="FRCS01000010">
    <property type="protein sequence ID" value="SHN44641.1"/>
    <property type="molecule type" value="Genomic_DNA"/>
</dbReference>
<proteinExistence type="predicted"/>
<organism evidence="1 2">
    <name type="scientific">Cryptosporangium aurantiacum</name>
    <dbReference type="NCBI Taxonomy" id="134849"/>
    <lineage>
        <taxon>Bacteria</taxon>
        <taxon>Bacillati</taxon>
        <taxon>Actinomycetota</taxon>
        <taxon>Actinomycetes</taxon>
        <taxon>Cryptosporangiales</taxon>
        <taxon>Cryptosporangiaceae</taxon>
        <taxon>Cryptosporangium</taxon>
    </lineage>
</organism>
<dbReference type="Proteomes" id="UP000184440">
    <property type="component" value="Unassembled WGS sequence"/>
</dbReference>
<evidence type="ECO:0000313" key="1">
    <source>
        <dbReference type="EMBL" id="SHN44641.1"/>
    </source>
</evidence>
<dbReference type="AlphaFoldDB" id="A0A1M7REN2"/>
<gene>
    <name evidence="1" type="ORF">SAMN05443668_110297</name>
</gene>
<sequence>MDPVTMLVATLGTQAVRTVLVQGVYTDDGWDAAGATLLTDVLGALLGTEQETEATLQRVEEKLDALKVGRFQLPLQAAIRHLREARQEWRSTQDRGRLLEQARFLLTEACVAAPDGASRATAEWHLALTWLLSGSPRDCWEALTRARDESFGAITTALDEWAAAPLEARRWGKDTDSPAEWTRRVVNSARTVMNTTAGHREARTTIATRIEAAVQVAQTVQSIRAALGAQPASCQRPRLSLDPLPDAGIAPEFAPRPALVLDLLPGVNNVWGTSIHVHAIDSPKQLSRCWWTVDAQVTINPAAPDTRTQILSIADIEDLHRPGEDLRDAPIRHYLPRQLLQPESPARALTAGSQQPAASDRWITSLSRGAPTHLAIRTQFDLVETPLGCEPRGGIFALMPIPPSQGTTRADA</sequence>
<evidence type="ECO:0000313" key="2">
    <source>
        <dbReference type="Proteomes" id="UP000184440"/>
    </source>
</evidence>